<reference evidence="5" key="1">
    <citation type="journal article" date="2020" name="Stud. Mycol.">
        <title>101 Dothideomycetes genomes: a test case for predicting lifestyles and emergence of pathogens.</title>
        <authorList>
            <person name="Haridas S."/>
            <person name="Albert R."/>
            <person name="Binder M."/>
            <person name="Bloem J."/>
            <person name="Labutti K."/>
            <person name="Salamov A."/>
            <person name="Andreopoulos B."/>
            <person name="Baker S."/>
            <person name="Barry K."/>
            <person name="Bills G."/>
            <person name="Bluhm B."/>
            <person name="Cannon C."/>
            <person name="Castanera R."/>
            <person name="Culley D."/>
            <person name="Daum C."/>
            <person name="Ezra D."/>
            <person name="Gonzalez J."/>
            <person name="Henrissat B."/>
            <person name="Kuo A."/>
            <person name="Liang C."/>
            <person name="Lipzen A."/>
            <person name="Lutzoni F."/>
            <person name="Magnuson J."/>
            <person name="Mondo S."/>
            <person name="Nolan M."/>
            <person name="Ohm R."/>
            <person name="Pangilinan J."/>
            <person name="Park H.-J."/>
            <person name="Ramirez L."/>
            <person name="Alfaro M."/>
            <person name="Sun H."/>
            <person name="Tritt A."/>
            <person name="Yoshinaga Y."/>
            <person name="Zwiers L.-H."/>
            <person name="Turgeon B."/>
            <person name="Goodwin S."/>
            <person name="Spatafora J."/>
            <person name="Crous P."/>
            <person name="Grigoriev I."/>
        </authorList>
    </citation>
    <scope>NUCLEOTIDE SEQUENCE</scope>
    <source>
        <strain evidence="5">CBS 627.86</strain>
    </source>
</reference>
<dbReference type="GO" id="GO:0047804">
    <property type="term" value="F:cysteine-S-conjugate beta-lyase activity"/>
    <property type="evidence" value="ECO:0007669"/>
    <property type="project" value="UniProtKB-ARBA"/>
</dbReference>
<dbReference type="InterPro" id="IPR015421">
    <property type="entry name" value="PyrdxlP-dep_Trfase_major"/>
</dbReference>
<name>A0A6A5YH56_9PLEO</name>
<dbReference type="Pfam" id="PF01053">
    <property type="entry name" value="Cys_Met_Meta_PP"/>
    <property type="match status" value="1"/>
</dbReference>
<accession>A0A6A5YH56</accession>
<dbReference type="InterPro" id="IPR015424">
    <property type="entry name" value="PyrdxlP-dep_Trfase"/>
</dbReference>
<protein>
    <submittedName>
        <fullName evidence="5">Pyridoxal phosphate-dependent transferase</fullName>
    </submittedName>
</protein>
<proteinExistence type="inferred from homology"/>
<dbReference type="InterPro" id="IPR000277">
    <property type="entry name" value="Cys/Met-Metab_PyrdxlP-dep_enz"/>
</dbReference>
<evidence type="ECO:0000256" key="1">
    <source>
        <dbReference type="ARBA" id="ARBA00001933"/>
    </source>
</evidence>
<dbReference type="GO" id="GO:0016740">
    <property type="term" value="F:transferase activity"/>
    <property type="evidence" value="ECO:0007669"/>
    <property type="project" value="UniProtKB-KW"/>
</dbReference>
<dbReference type="GO" id="GO:0030170">
    <property type="term" value="F:pyridoxal phosphate binding"/>
    <property type="evidence" value="ECO:0007669"/>
    <property type="project" value="InterPro"/>
</dbReference>
<keyword evidence="6" id="KW-1185">Reference proteome</keyword>
<comment type="similarity">
    <text evidence="4">Belongs to the trans-sulfuration enzymes family.</text>
</comment>
<dbReference type="SUPFAM" id="SSF53383">
    <property type="entry name" value="PLP-dependent transferases"/>
    <property type="match status" value="1"/>
</dbReference>
<dbReference type="Gene3D" id="3.40.640.10">
    <property type="entry name" value="Type I PLP-dependent aspartate aminotransferase-like (Major domain)"/>
    <property type="match status" value="1"/>
</dbReference>
<dbReference type="Proteomes" id="UP000799770">
    <property type="component" value="Unassembled WGS sequence"/>
</dbReference>
<sequence length="566" mass="64085">MTAHYPATVAKLNGQLNGNPNGQLNGSYHSQLARRTEVKSYEAPKLSIVQTWALLVSHLKATTATIKERFDERARIEAEIHARTDQWCIDIFTQTYTRLEHLSSELEMQLAITQNLGHVQNLAPSALSKFVLNPWQMEERYRALIQMQSFLGSFFERASPAYDQSKTVWWFDPSYHQSTGLNYDRYGAPDVRESEARLLRALALGDEKIPLKLLLTSSGVAAFTVLQQFLMSKVLHAGDIVVTSPYLYFECFEHLRQVSHVRVLASNTFDAEDIIATAEKHNAKAIYLDPMANTIGLETTDIRRFAQLISGREGWADRYLLIDGTLISGGMAIYDWFNEPSHPKVLYYESAHKYIQMGMDIVMLGLMVYPEEFHETIGLIRQVTGTTLYSRQANVLPPVDYAIHQSRMHWLTTNAEKLYSLLEKKGSDVAQFNFPAHWRKMGWSNGGNVVTIRLLGEDMNKRPSLDAFTSLVLRAAEEEGIGMTKGGGLGFSVTRIWPSTPFIRNEDPYMRVSVGIDPNEVESAARAIWKGLEKHSRHSRPLVAHPSKLREHGLIKTNGTYFDASR</sequence>
<dbReference type="EMBL" id="ML977379">
    <property type="protein sequence ID" value="KAF2105488.1"/>
    <property type="molecule type" value="Genomic_DNA"/>
</dbReference>
<dbReference type="PANTHER" id="PTHR11808">
    <property type="entry name" value="TRANS-SULFURATION ENZYME FAMILY MEMBER"/>
    <property type="match status" value="1"/>
</dbReference>
<evidence type="ECO:0000256" key="3">
    <source>
        <dbReference type="ARBA" id="ARBA00023239"/>
    </source>
</evidence>
<evidence type="ECO:0000313" key="6">
    <source>
        <dbReference type="Proteomes" id="UP000799770"/>
    </source>
</evidence>
<evidence type="ECO:0000313" key="5">
    <source>
        <dbReference type="EMBL" id="KAF2105488.1"/>
    </source>
</evidence>
<comment type="cofactor">
    <cofactor evidence="1 4">
        <name>pyridoxal 5'-phosphate</name>
        <dbReference type="ChEBI" id="CHEBI:597326"/>
    </cofactor>
</comment>
<dbReference type="AlphaFoldDB" id="A0A6A5YH56"/>
<keyword evidence="5" id="KW-0808">Transferase</keyword>
<evidence type="ECO:0000256" key="4">
    <source>
        <dbReference type="RuleBase" id="RU362118"/>
    </source>
</evidence>
<dbReference type="GO" id="GO:0005737">
    <property type="term" value="C:cytoplasm"/>
    <property type="evidence" value="ECO:0007669"/>
    <property type="project" value="TreeGrafter"/>
</dbReference>
<dbReference type="OrthoDB" id="4418812at2759"/>
<organism evidence="5 6">
    <name type="scientific">Lophiotrema nucula</name>
    <dbReference type="NCBI Taxonomy" id="690887"/>
    <lineage>
        <taxon>Eukaryota</taxon>
        <taxon>Fungi</taxon>
        <taxon>Dikarya</taxon>
        <taxon>Ascomycota</taxon>
        <taxon>Pezizomycotina</taxon>
        <taxon>Dothideomycetes</taxon>
        <taxon>Pleosporomycetidae</taxon>
        <taxon>Pleosporales</taxon>
        <taxon>Lophiotremataceae</taxon>
        <taxon>Lophiotrema</taxon>
    </lineage>
</organism>
<dbReference type="PANTHER" id="PTHR11808:SF50">
    <property type="entry name" value="CYSTATHIONINE BETA-LYASE"/>
    <property type="match status" value="1"/>
</dbReference>
<keyword evidence="2 4" id="KW-0663">Pyridoxal phosphate</keyword>
<evidence type="ECO:0000256" key="2">
    <source>
        <dbReference type="ARBA" id="ARBA00022898"/>
    </source>
</evidence>
<gene>
    <name evidence="5" type="ORF">BDV96DRAFT_655568</name>
</gene>
<dbReference type="GO" id="GO:0019346">
    <property type="term" value="P:transsulfuration"/>
    <property type="evidence" value="ECO:0007669"/>
    <property type="project" value="InterPro"/>
</dbReference>
<keyword evidence="3" id="KW-0456">Lyase</keyword>